<dbReference type="Proteomes" id="UP000304148">
    <property type="component" value="Chromosome"/>
</dbReference>
<evidence type="ECO:0000313" key="3">
    <source>
        <dbReference type="Proteomes" id="UP000304148"/>
    </source>
</evidence>
<dbReference type="AlphaFoldDB" id="A0A383RAS9"/>
<proteinExistence type="predicted"/>
<feature type="compositionally biased region" description="Polar residues" evidence="1">
    <location>
        <begin position="1"/>
        <end position="14"/>
    </location>
</feature>
<name>A0A383RAS9_PAEAL</name>
<accession>A0A383RAS9</accession>
<gene>
    <name evidence="2" type="ORF">PBLR_12173</name>
</gene>
<reference evidence="3" key="1">
    <citation type="submission" date="2018-08" db="EMBL/GenBank/DDBJ databases">
        <authorList>
            <person name="Chevrot R."/>
        </authorList>
    </citation>
    <scope>NUCLEOTIDE SEQUENCE [LARGE SCALE GENOMIC DNA]</scope>
</reference>
<protein>
    <submittedName>
        <fullName evidence="2">Cobyric acid synthase CobQ</fullName>
    </submittedName>
</protein>
<organism evidence="2 3">
    <name type="scientific">Paenibacillus alvei</name>
    <name type="common">Bacillus alvei</name>
    <dbReference type="NCBI Taxonomy" id="44250"/>
    <lineage>
        <taxon>Bacteria</taxon>
        <taxon>Bacillati</taxon>
        <taxon>Bacillota</taxon>
        <taxon>Bacilli</taxon>
        <taxon>Bacillales</taxon>
        <taxon>Paenibacillaceae</taxon>
        <taxon>Paenibacillus</taxon>
    </lineage>
</organism>
<evidence type="ECO:0000313" key="2">
    <source>
        <dbReference type="EMBL" id="SYX83751.1"/>
    </source>
</evidence>
<feature type="region of interest" description="Disordered" evidence="1">
    <location>
        <begin position="1"/>
        <end position="20"/>
    </location>
</feature>
<dbReference type="EMBL" id="LS992241">
    <property type="protein sequence ID" value="SYX83751.1"/>
    <property type="molecule type" value="Genomic_DNA"/>
</dbReference>
<evidence type="ECO:0000256" key="1">
    <source>
        <dbReference type="SAM" id="MobiDB-lite"/>
    </source>
</evidence>
<sequence>MSCFPNQASEQHAGSVQPWDGMTGAPVIELEYKHASYAVLDEINMATY</sequence>